<evidence type="ECO:0000256" key="2">
    <source>
        <dbReference type="ARBA" id="ARBA00002632"/>
    </source>
</evidence>
<evidence type="ECO:0000313" key="13">
    <source>
        <dbReference type="Proteomes" id="UP000247416"/>
    </source>
</evidence>
<feature type="domain" description="APS kinase" evidence="11">
    <location>
        <begin position="24"/>
        <end position="174"/>
    </location>
</feature>
<dbReference type="GO" id="GO:0070814">
    <property type="term" value="P:hydrogen sulfide biosynthetic process"/>
    <property type="evidence" value="ECO:0007669"/>
    <property type="project" value="UniProtKB-UniRule"/>
</dbReference>
<protein>
    <recommendedName>
        <fullName evidence="9 10">Adenylyl-sulfate kinase</fullName>
        <ecNumber evidence="9 10">2.7.1.25</ecNumber>
    </recommendedName>
    <alternativeName>
        <fullName evidence="9">APS kinase</fullName>
    </alternativeName>
    <alternativeName>
        <fullName evidence="9">ATP adenosine-5'-phosphosulfate 3'-phosphotransferase</fullName>
    </alternativeName>
    <alternativeName>
        <fullName evidence="9">Adenosine-5'-phosphosulfate kinase</fullName>
    </alternativeName>
</protein>
<dbReference type="EC" id="2.7.1.25" evidence="9 10"/>
<evidence type="ECO:0000256" key="4">
    <source>
        <dbReference type="ARBA" id="ARBA00007008"/>
    </source>
</evidence>
<accession>A0A318TP88</accession>
<dbReference type="GO" id="GO:0004020">
    <property type="term" value="F:adenylylsulfate kinase activity"/>
    <property type="evidence" value="ECO:0007669"/>
    <property type="project" value="UniProtKB-UniRule"/>
</dbReference>
<evidence type="ECO:0000313" key="12">
    <source>
        <dbReference type="EMBL" id="PYF06193.1"/>
    </source>
</evidence>
<evidence type="ECO:0000256" key="10">
    <source>
        <dbReference type="RuleBase" id="RU004347"/>
    </source>
</evidence>
<name>A0A318TP88_9BACL</name>
<dbReference type="HAMAP" id="MF_00065">
    <property type="entry name" value="Adenylyl_sulf_kinase"/>
    <property type="match status" value="1"/>
</dbReference>
<comment type="similarity">
    <text evidence="4 9 10">Belongs to the APS kinase family.</text>
</comment>
<evidence type="ECO:0000256" key="9">
    <source>
        <dbReference type="HAMAP-Rule" id="MF_00065"/>
    </source>
</evidence>
<evidence type="ECO:0000259" key="11">
    <source>
        <dbReference type="Pfam" id="PF01583"/>
    </source>
</evidence>
<dbReference type="RefSeq" id="WP_107935054.1">
    <property type="nucleotide sequence ID" value="NZ_CP085009.1"/>
</dbReference>
<reference evidence="12 13" key="1">
    <citation type="submission" date="2018-06" db="EMBL/GenBank/DDBJ databases">
        <title>Genomic Encyclopedia of Archaeal and Bacterial Type Strains, Phase II (KMG-II): from individual species to whole genera.</title>
        <authorList>
            <person name="Goeker M."/>
        </authorList>
    </citation>
    <scope>NUCLEOTIDE SEQUENCE [LARGE SCALE GENOMIC DNA]</scope>
    <source>
        <strain evidence="12 13">KACC 16626</strain>
    </source>
</reference>
<evidence type="ECO:0000256" key="6">
    <source>
        <dbReference type="ARBA" id="ARBA00022741"/>
    </source>
</evidence>
<dbReference type="InterPro" id="IPR027417">
    <property type="entry name" value="P-loop_NTPase"/>
</dbReference>
<evidence type="ECO:0000256" key="7">
    <source>
        <dbReference type="ARBA" id="ARBA00022777"/>
    </source>
</evidence>
<dbReference type="InterPro" id="IPR002891">
    <property type="entry name" value="APS"/>
</dbReference>
<keyword evidence="5 9" id="KW-0808">Transferase</keyword>
<dbReference type="NCBIfam" id="NF003013">
    <property type="entry name" value="PRK03846.1"/>
    <property type="match status" value="1"/>
</dbReference>
<keyword evidence="9" id="KW-0597">Phosphoprotein</keyword>
<feature type="binding site" evidence="9">
    <location>
        <begin position="32"/>
        <end position="39"/>
    </location>
    <ligand>
        <name>ATP</name>
        <dbReference type="ChEBI" id="CHEBI:30616"/>
    </ligand>
</feature>
<evidence type="ECO:0000256" key="1">
    <source>
        <dbReference type="ARBA" id="ARBA00001823"/>
    </source>
</evidence>
<keyword evidence="8 9" id="KW-0067">ATP-binding</keyword>
<dbReference type="Proteomes" id="UP000247416">
    <property type="component" value="Unassembled WGS sequence"/>
</dbReference>
<dbReference type="OrthoDB" id="9804504at2"/>
<dbReference type="CDD" id="cd02027">
    <property type="entry name" value="APSK"/>
    <property type="match status" value="1"/>
</dbReference>
<sequence length="198" mass="22617">MSSNIVWHDASIGKTERREKNKHQSFILWFTGLSASGKSSIANALARELFERGNQTFVLDGDNIRHGLNKDLGFDEESRKENIRRIGEVSKLFVESGQIVLTAFISPYQEDRDVVRALVEEGEFIEVFVKCSVEECERRDPKGLYKKARNEEIKNFTGISAPYEAPVNPEIIVDSENFSIEECAQQLIEILVEKQYID</sequence>
<keyword evidence="7 9" id="KW-0418">Kinase</keyword>
<comment type="pathway">
    <text evidence="3 9 10">Sulfur metabolism; hydrogen sulfide biosynthesis; sulfite from sulfate: step 2/3.</text>
</comment>
<feature type="active site" description="Phosphoserine intermediate" evidence="9">
    <location>
        <position position="106"/>
    </location>
</feature>
<comment type="function">
    <text evidence="2 9 10">Catalyzes the synthesis of activated sulfate.</text>
</comment>
<dbReference type="AlphaFoldDB" id="A0A318TP88"/>
<dbReference type="Gene3D" id="3.40.50.300">
    <property type="entry name" value="P-loop containing nucleotide triphosphate hydrolases"/>
    <property type="match status" value="1"/>
</dbReference>
<dbReference type="Pfam" id="PF01583">
    <property type="entry name" value="APS_kinase"/>
    <property type="match status" value="1"/>
</dbReference>
<dbReference type="InterPro" id="IPR059117">
    <property type="entry name" value="APS_kinase_dom"/>
</dbReference>
<dbReference type="EMBL" id="QJTJ01000011">
    <property type="protein sequence ID" value="PYF06193.1"/>
    <property type="molecule type" value="Genomic_DNA"/>
</dbReference>
<organism evidence="12 13">
    <name type="scientific">Ureibacillus chungkukjangi</name>
    <dbReference type="NCBI Taxonomy" id="1202712"/>
    <lineage>
        <taxon>Bacteria</taxon>
        <taxon>Bacillati</taxon>
        <taxon>Bacillota</taxon>
        <taxon>Bacilli</taxon>
        <taxon>Bacillales</taxon>
        <taxon>Caryophanaceae</taxon>
        <taxon>Ureibacillus</taxon>
    </lineage>
</organism>
<evidence type="ECO:0000256" key="5">
    <source>
        <dbReference type="ARBA" id="ARBA00022679"/>
    </source>
</evidence>
<dbReference type="UniPathway" id="UPA00140">
    <property type="reaction ID" value="UER00205"/>
</dbReference>
<dbReference type="FunFam" id="3.40.50.300:FF:000212">
    <property type="entry name" value="Adenylyl-sulfate kinase"/>
    <property type="match status" value="1"/>
</dbReference>
<keyword evidence="6 9" id="KW-0547">Nucleotide-binding</keyword>
<dbReference type="PANTHER" id="PTHR11055">
    <property type="entry name" value="BIFUNCTIONAL 3'-PHOSPHOADENOSINE 5'-PHOSPHOSULFATE SYNTHASE"/>
    <property type="match status" value="1"/>
</dbReference>
<dbReference type="GO" id="GO:0005524">
    <property type="term" value="F:ATP binding"/>
    <property type="evidence" value="ECO:0007669"/>
    <property type="project" value="UniProtKB-UniRule"/>
</dbReference>
<evidence type="ECO:0000256" key="3">
    <source>
        <dbReference type="ARBA" id="ARBA00004806"/>
    </source>
</evidence>
<keyword evidence="13" id="KW-1185">Reference proteome</keyword>
<dbReference type="SUPFAM" id="SSF52540">
    <property type="entry name" value="P-loop containing nucleoside triphosphate hydrolases"/>
    <property type="match status" value="1"/>
</dbReference>
<dbReference type="NCBIfam" id="TIGR00455">
    <property type="entry name" value="apsK"/>
    <property type="match status" value="1"/>
</dbReference>
<comment type="caution">
    <text evidence="12">The sequence shown here is derived from an EMBL/GenBank/DDBJ whole genome shotgun (WGS) entry which is preliminary data.</text>
</comment>
<dbReference type="PANTHER" id="PTHR11055:SF1">
    <property type="entry name" value="PAPS SYNTHETASE, ISOFORM D"/>
    <property type="match status" value="1"/>
</dbReference>
<dbReference type="GO" id="GO:0000103">
    <property type="term" value="P:sulfate assimilation"/>
    <property type="evidence" value="ECO:0007669"/>
    <property type="project" value="UniProtKB-UniRule"/>
</dbReference>
<proteinExistence type="inferred from homology"/>
<comment type="catalytic activity">
    <reaction evidence="1 9 10">
        <text>adenosine 5'-phosphosulfate + ATP = 3'-phosphoadenylyl sulfate + ADP + H(+)</text>
        <dbReference type="Rhea" id="RHEA:24152"/>
        <dbReference type="ChEBI" id="CHEBI:15378"/>
        <dbReference type="ChEBI" id="CHEBI:30616"/>
        <dbReference type="ChEBI" id="CHEBI:58243"/>
        <dbReference type="ChEBI" id="CHEBI:58339"/>
        <dbReference type="ChEBI" id="CHEBI:456216"/>
        <dbReference type="EC" id="2.7.1.25"/>
    </reaction>
</comment>
<gene>
    <name evidence="9" type="primary">cysC</name>
    <name evidence="12" type="ORF">BJ095_11122</name>
</gene>
<evidence type="ECO:0000256" key="8">
    <source>
        <dbReference type="ARBA" id="ARBA00022840"/>
    </source>
</evidence>